<dbReference type="InterPro" id="IPR006047">
    <property type="entry name" value="GH13_cat_dom"/>
</dbReference>
<dbReference type="InterPro" id="IPR014756">
    <property type="entry name" value="Ig_E-set"/>
</dbReference>
<keyword evidence="6" id="KW-1185">Reference proteome</keyword>
<dbReference type="EC" id="3.2.1.-" evidence="5"/>
<evidence type="ECO:0000259" key="4">
    <source>
        <dbReference type="SMART" id="SM00642"/>
    </source>
</evidence>
<keyword evidence="5" id="KW-0378">Hydrolase</keyword>
<dbReference type="SUPFAM" id="SSF51445">
    <property type="entry name" value="(Trans)glycosidases"/>
    <property type="match status" value="1"/>
</dbReference>
<reference evidence="5 6" key="1">
    <citation type="submission" date="2024-06" db="EMBL/GenBank/DDBJ databases">
        <title>Sorghum-associated microbial communities from plants grown in Nebraska, USA.</title>
        <authorList>
            <person name="Schachtman D."/>
        </authorList>
    </citation>
    <scope>NUCLEOTIDE SEQUENCE [LARGE SCALE GENOMIC DNA]</scope>
    <source>
        <strain evidence="5 6">1073</strain>
    </source>
</reference>
<dbReference type="EMBL" id="JBEPMU010000001">
    <property type="protein sequence ID" value="MET3651312.1"/>
    <property type="molecule type" value="Genomic_DNA"/>
</dbReference>
<dbReference type="Pfam" id="PF00128">
    <property type="entry name" value="Alpha-amylase"/>
    <property type="match status" value="1"/>
</dbReference>
<dbReference type="CDD" id="cd11326">
    <property type="entry name" value="AmyAc_Glg_debranch"/>
    <property type="match status" value="1"/>
</dbReference>
<dbReference type="InterPro" id="IPR017853">
    <property type="entry name" value="GH"/>
</dbReference>
<protein>
    <submittedName>
        <fullName evidence="5">Glycogen operon protein</fullName>
        <ecNumber evidence="5">3.2.1.-</ecNumber>
    </submittedName>
</protein>
<dbReference type="Pfam" id="PF02922">
    <property type="entry name" value="CBM_48"/>
    <property type="match status" value="1"/>
</dbReference>
<gene>
    <name evidence="5" type="ORF">ABIC75_001014</name>
</gene>
<dbReference type="SUPFAM" id="SSF51011">
    <property type="entry name" value="Glycosyl hydrolase domain"/>
    <property type="match status" value="1"/>
</dbReference>
<dbReference type="RefSeq" id="WP_354012753.1">
    <property type="nucleotide sequence ID" value="NZ_JBEPMU010000001.1"/>
</dbReference>
<dbReference type="InterPro" id="IPR048644">
    <property type="entry name" value="Isoamylase_C"/>
</dbReference>
<dbReference type="Gene3D" id="2.60.40.10">
    <property type="entry name" value="Immunoglobulins"/>
    <property type="match status" value="1"/>
</dbReference>
<evidence type="ECO:0000256" key="3">
    <source>
        <dbReference type="SAM" id="SignalP"/>
    </source>
</evidence>
<feature type="signal peptide" evidence="3">
    <location>
        <begin position="1"/>
        <end position="45"/>
    </location>
</feature>
<feature type="chain" id="PRO_5047183035" evidence="3">
    <location>
        <begin position="46"/>
        <end position="795"/>
    </location>
</feature>
<dbReference type="CDD" id="cd02856">
    <property type="entry name" value="E_set_GDE_Isoamylase_N"/>
    <property type="match status" value="1"/>
</dbReference>
<organism evidence="5 6">
    <name type="scientific">Dyella japonica</name>
    <dbReference type="NCBI Taxonomy" id="231455"/>
    <lineage>
        <taxon>Bacteria</taxon>
        <taxon>Pseudomonadati</taxon>
        <taxon>Pseudomonadota</taxon>
        <taxon>Gammaproteobacteria</taxon>
        <taxon>Lysobacterales</taxon>
        <taxon>Rhodanobacteraceae</taxon>
        <taxon>Dyella</taxon>
    </lineage>
</organism>
<feature type="domain" description="Glycosyl hydrolase family 13 catalytic" evidence="4">
    <location>
        <begin position="228"/>
        <end position="671"/>
    </location>
</feature>
<dbReference type="PROSITE" id="PS50231">
    <property type="entry name" value="RICIN_B_LECTIN"/>
    <property type="match status" value="1"/>
</dbReference>
<dbReference type="InterPro" id="IPR013780">
    <property type="entry name" value="Glyco_hydro_b"/>
</dbReference>
<dbReference type="Gene3D" id="2.60.40.1180">
    <property type="entry name" value="Golgi alpha-mannosidase II"/>
    <property type="match status" value="1"/>
</dbReference>
<dbReference type="InterPro" id="IPR013783">
    <property type="entry name" value="Ig-like_fold"/>
</dbReference>
<proteinExistence type="inferred from homology"/>
<name>A0ABV2JR48_9GAMM</name>
<comment type="similarity">
    <text evidence="1">Belongs to the glycosyl hydrolase 13 family.</text>
</comment>
<dbReference type="SMART" id="SM00642">
    <property type="entry name" value="Aamy"/>
    <property type="match status" value="1"/>
</dbReference>
<comment type="caution">
    <text evidence="5">The sequence shown here is derived from an EMBL/GenBank/DDBJ whole genome shotgun (WGS) entry which is preliminary data.</text>
</comment>
<evidence type="ECO:0000256" key="1">
    <source>
        <dbReference type="ARBA" id="ARBA00008061"/>
    </source>
</evidence>
<dbReference type="PANTHER" id="PTHR43002">
    <property type="entry name" value="GLYCOGEN DEBRANCHING ENZYME"/>
    <property type="match status" value="1"/>
</dbReference>
<dbReference type="InterPro" id="IPR044505">
    <property type="entry name" value="GlgX_Isoamylase_N_E_set"/>
</dbReference>
<dbReference type="SUPFAM" id="SSF81296">
    <property type="entry name" value="E set domains"/>
    <property type="match status" value="1"/>
</dbReference>
<sequence>MASMLFDLIVNEAGWRLTPMKCSKILAALLACAVLAAVPATPVHAAINSMSLGASYNAQKTSITFRVYSSTATRVVLYLYSAGYGVQESTTYALSSVGSGVWAVTVPVSSIQAAGITGSVYYGYRAWGPNWPYNSSWGKGSQAGFVADVDASGNRFNPNKLLLDPYAQEVSQDPQNPSNQNGNVFASGASYRTTDSGIYAPKGVVLAPSTQGTGTKPTRAQKDDVIYEVHVRGFTEQDSSIPAQYRGTYYGAGLKASYLASLGVTAVEFLPVQETQNDANDVVPNSDANQNYWGYMTENYFSPDRRYAYNKAPGGPTAEFQAMVQAFHNAGIKVYMDVVYNHTAEGGTWTGSDPATATIYSWRGLDNGTYYELTSGNQYFYDNTGTGANFNTYNTVAQNLIVDSLAYWANTMGVDGFRFDLASVLGNSCLNGAYTASAPNCPSGGYNFDAADSNVAINRILREFTVRPSGGGSGLDLFAEPWAIGGNSYQLGGFPQGWSEWNGLFRDSLRQAQNELGSMTIHITQDANDFSGSSNLFQANGRSPWNSVNFIDVHDGMTLKDVYSCNGANNSQAWPYGPSDGGTSTNYSWDQGMSAGTGTALDQRRAARTGMAFEMLSAGTPLMQGGDEHLRTLQCNNNAYNLDSSANWLSSSWTTDQTNFYTYAQRLIAFRKAHPALRPASWYSGSQLVWYQPSGAAADSSYWNNTSNYAIAYTINGPSLGDSNSIYVAYNGWSGSVTFTLPAPPSGTQWYRVTDTCNWNDGANTFVAPGSETLIGGAGTTYGQCGQSLLLLISK</sequence>
<evidence type="ECO:0000313" key="5">
    <source>
        <dbReference type="EMBL" id="MET3651312.1"/>
    </source>
</evidence>
<keyword evidence="3" id="KW-0732">Signal</keyword>
<dbReference type="Proteomes" id="UP001549184">
    <property type="component" value="Unassembled WGS sequence"/>
</dbReference>
<dbReference type="InterPro" id="IPR004193">
    <property type="entry name" value="Glyco_hydro_13_N"/>
</dbReference>
<accession>A0ABV2JR48</accession>
<keyword evidence="2 5" id="KW-0326">Glycosidase</keyword>
<dbReference type="Pfam" id="PF21331">
    <property type="entry name" value="Isoamylase_C"/>
    <property type="match status" value="1"/>
</dbReference>
<evidence type="ECO:0000313" key="6">
    <source>
        <dbReference type="Proteomes" id="UP001549184"/>
    </source>
</evidence>
<dbReference type="Gene3D" id="3.20.20.80">
    <property type="entry name" value="Glycosidases"/>
    <property type="match status" value="1"/>
</dbReference>
<dbReference type="GO" id="GO:0016798">
    <property type="term" value="F:hydrolase activity, acting on glycosyl bonds"/>
    <property type="evidence" value="ECO:0007669"/>
    <property type="project" value="UniProtKB-KW"/>
</dbReference>
<evidence type="ECO:0000256" key="2">
    <source>
        <dbReference type="ARBA" id="ARBA00023295"/>
    </source>
</evidence>